<dbReference type="PANTHER" id="PTHR11647">
    <property type="entry name" value="HYDRANTOINASE/DIHYDROPYRIMIDINASE FAMILY MEMBER"/>
    <property type="match status" value="1"/>
</dbReference>
<dbReference type="AlphaFoldDB" id="A0A1F5XI89"/>
<dbReference type="GO" id="GO:0016812">
    <property type="term" value="F:hydrolase activity, acting on carbon-nitrogen (but not peptide) bonds, in cyclic amides"/>
    <property type="evidence" value="ECO:0007669"/>
    <property type="project" value="TreeGrafter"/>
</dbReference>
<proteinExistence type="predicted"/>
<dbReference type="InterPro" id="IPR011059">
    <property type="entry name" value="Metal-dep_hydrolase_composite"/>
</dbReference>
<dbReference type="InterPro" id="IPR013108">
    <property type="entry name" value="Amidohydro_3"/>
</dbReference>
<dbReference type="Proteomes" id="UP000177346">
    <property type="component" value="Unassembled WGS sequence"/>
</dbReference>
<dbReference type="InterPro" id="IPR032466">
    <property type="entry name" value="Metal_Hydrolase"/>
</dbReference>
<evidence type="ECO:0000313" key="3">
    <source>
        <dbReference type="Proteomes" id="UP000177346"/>
    </source>
</evidence>
<evidence type="ECO:0000313" key="2">
    <source>
        <dbReference type="EMBL" id="OGF87589.1"/>
    </source>
</evidence>
<dbReference type="GO" id="GO:0016811">
    <property type="term" value="F:hydrolase activity, acting on carbon-nitrogen (but not peptide) bonds, in linear amides"/>
    <property type="evidence" value="ECO:0007669"/>
    <property type="project" value="InterPro"/>
</dbReference>
<organism evidence="2 3">
    <name type="scientific">Candidatus Giovannonibacteria bacterium RIFCSPLOWO2_01_FULL_46_32</name>
    <dbReference type="NCBI Taxonomy" id="1798353"/>
    <lineage>
        <taxon>Bacteria</taxon>
        <taxon>Candidatus Giovannoniibacteriota</taxon>
    </lineage>
</organism>
<dbReference type="EMBL" id="MFIF01000004">
    <property type="protein sequence ID" value="OGF87589.1"/>
    <property type="molecule type" value="Genomic_DNA"/>
</dbReference>
<dbReference type="Gene3D" id="3.20.20.140">
    <property type="entry name" value="Metal-dependent hydrolases"/>
    <property type="match status" value="1"/>
</dbReference>
<dbReference type="SUPFAM" id="SSF51556">
    <property type="entry name" value="Metallo-dependent hydrolases"/>
    <property type="match status" value="1"/>
</dbReference>
<dbReference type="GO" id="GO:0005829">
    <property type="term" value="C:cytosol"/>
    <property type="evidence" value="ECO:0007669"/>
    <property type="project" value="TreeGrafter"/>
</dbReference>
<evidence type="ECO:0000259" key="1">
    <source>
        <dbReference type="Pfam" id="PF07969"/>
    </source>
</evidence>
<dbReference type="SUPFAM" id="SSF51338">
    <property type="entry name" value="Composite domain of metallo-dependent hydrolases"/>
    <property type="match status" value="1"/>
</dbReference>
<reference evidence="2 3" key="1">
    <citation type="journal article" date="2016" name="Nat. Commun.">
        <title>Thousands of microbial genomes shed light on interconnected biogeochemical processes in an aquifer system.</title>
        <authorList>
            <person name="Anantharaman K."/>
            <person name="Brown C.T."/>
            <person name="Hug L.A."/>
            <person name="Sharon I."/>
            <person name="Castelle C.J."/>
            <person name="Probst A.J."/>
            <person name="Thomas B.C."/>
            <person name="Singh A."/>
            <person name="Wilkins M.J."/>
            <person name="Karaoz U."/>
            <person name="Brodie E.L."/>
            <person name="Williams K.H."/>
            <person name="Hubbard S.S."/>
            <person name="Banfield J.F."/>
        </authorList>
    </citation>
    <scope>NUCLEOTIDE SEQUENCE [LARGE SCALE GENOMIC DNA]</scope>
</reference>
<dbReference type="InterPro" id="IPR050378">
    <property type="entry name" value="Metallo-dep_Hydrolases_sf"/>
</dbReference>
<dbReference type="PANTHER" id="PTHR11647:SF1">
    <property type="entry name" value="COLLAPSIN RESPONSE MEDIATOR PROTEIN"/>
    <property type="match status" value="1"/>
</dbReference>
<comment type="caution">
    <text evidence="2">The sequence shown here is derived from an EMBL/GenBank/DDBJ whole genome shotgun (WGS) entry which is preliminary data.</text>
</comment>
<sequence>MPGTSYLIKGGTVVDGSGFPMAKGDVAINGETIKSVGGAGGSATRVIDATGKYIMPGIIDITNHSDTHWTLFSVPSQESFLRQGVTTIIGGMCGSSLAPLIDPQSIRGIQKWIDISKININWRSEEEFFRELEKHQIGVNFGSLVGHGTLRRGISGDSMRALSREEVEEMKLILRRALDEGAMGLSLGLATSHGGSAPQEEFVALGKVVADTNKLIAIHLRNEGRQLLSSVVEAVNLARATGAEIQISHFKAIGRKAWGDLKKALSIIRKAREDEKLSIWIDFFPYLRTGSMLYTLLPEWIREGGKESIVGVLTDPQKKSAVLDALGSLTLHYDNIIIAEAQRDKHVVGKSIAQIAQDAGISPEETVVQLLSINGLGVSIFGKTLNAKSVGMIAREPYSMFGSDGVGEDALSKKKGDLTHPRSYGAAPRFLARLVRRGNILSWEEAVKKMTSLPASRLGIDSTHGLIKKGYSADIVIFDPDTVEDTATYKNPYQYPNGIEYVFVNGRLAIEKGNFTEALAGKILRRA</sequence>
<accession>A0A1F5XI89</accession>
<dbReference type="Pfam" id="PF07969">
    <property type="entry name" value="Amidohydro_3"/>
    <property type="match status" value="1"/>
</dbReference>
<dbReference type="InterPro" id="IPR023100">
    <property type="entry name" value="D-aminoacylase_insert_dom_sf"/>
</dbReference>
<feature type="domain" description="Amidohydrolase 3" evidence="1">
    <location>
        <begin position="420"/>
        <end position="508"/>
    </location>
</feature>
<dbReference type="Gene3D" id="2.30.40.10">
    <property type="entry name" value="Urease, subunit C, domain 1"/>
    <property type="match status" value="1"/>
</dbReference>
<name>A0A1F5XI89_9BACT</name>
<dbReference type="Gene3D" id="3.30.1490.130">
    <property type="entry name" value="D-aminoacylase. Domain 3"/>
    <property type="match status" value="1"/>
</dbReference>
<gene>
    <name evidence="2" type="ORF">A3B19_01990</name>
</gene>
<protein>
    <recommendedName>
        <fullName evidence="1">Amidohydrolase 3 domain-containing protein</fullName>
    </recommendedName>
</protein>